<evidence type="ECO:0000256" key="2">
    <source>
        <dbReference type="ARBA" id="ARBA00023125"/>
    </source>
</evidence>
<accession>A0A1H9TPY3</accession>
<evidence type="ECO:0000256" key="4">
    <source>
        <dbReference type="SAM" id="MobiDB-lite"/>
    </source>
</evidence>
<dbReference type="Pfam" id="PF00392">
    <property type="entry name" value="GntR"/>
    <property type="match status" value="1"/>
</dbReference>
<dbReference type="InterPro" id="IPR008920">
    <property type="entry name" value="TF_FadR/GntR_C"/>
</dbReference>
<dbReference type="GO" id="GO:0003700">
    <property type="term" value="F:DNA-binding transcription factor activity"/>
    <property type="evidence" value="ECO:0007669"/>
    <property type="project" value="InterPro"/>
</dbReference>
<dbReference type="SMART" id="SM00895">
    <property type="entry name" value="FCD"/>
    <property type="match status" value="1"/>
</dbReference>
<dbReference type="SUPFAM" id="SSF48008">
    <property type="entry name" value="GntR ligand-binding domain-like"/>
    <property type="match status" value="1"/>
</dbReference>
<proteinExistence type="predicted"/>
<gene>
    <name evidence="6" type="ORF">SAMN05443377_12627</name>
</gene>
<dbReference type="Proteomes" id="UP000198815">
    <property type="component" value="Unassembled WGS sequence"/>
</dbReference>
<evidence type="ECO:0000256" key="1">
    <source>
        <dbReference type="ARBA" id="ARBA00023015"/>
    </source>
</evidence>
<evidence type="ECO:0000259" key="5">
    <source>
        <dbReference type="PROSITE" id="PS50949"/>
    </source>
</evidence>
<dbReference type="STRING" id="64702.SAMN05443377_12627"/>
<dbReference type="Pfam" id="PF07729">
    <property type="entry name" value="FCD"/>
    <property type="match status" value="1"/>
</dbReference>
<protein>
    <submittedName>
        <fullName evidence="6">DNA-binding transcriptional regulator, FadR family</fullName>
    </submittedName>
</protein>
<dbReference type="Gene3D" id="1.10.10.10">
    <property type="entry name" value="Winged helix-like DNA-binding domain superfamily/Winged helix DNA-binding domain"/>
    <property type="match status" value="1"/>
</dbReference>
<keyword evidence="1" id="KW-0805">Transcription regulation</keyword>
<sequence length="279" mass="30785">MTISLKESLNQSVVRSRPCSAPAGNSRPDMLGLDINATGQGARVGEMQAGRPMHIAIARELGIEIIDGRWATGSARTLDELQTRFTISRTVARESTRRLEAMGLVTSRRRLGLIPQPAHSWHVLDPELIDWRLHSSQREAQLVSLTQLRMAVEPAAAEMTARRAPLRVRAQLLPIAADMRRTGEAGQLRDFMTLDIEFHRLILGSGGNELFAALGDLVATVLQGRTELQLMPSQPKPEALRLHAEVAQAVFEGDHERARRAMQEILDEVASVFDAAERG</sequence>
<keyword evidence="7" id="KW-1185">Reference proteome</keyword>
<dbReference type="InterPro" id="IPR036390">
    <property type="entry name" value="WH_DNA-bd_sf"/>
</dbReference>
<dbReference type="PROSITE" id="PS50949">
    <property type="entry name" value="HTH_GNTR"/>
    <property type="match status" value="1"/>
</dbReference>
<dbReference type="InterPro" id="IPR011711">
    <property type="entry name" value="GntR_C"/>
</dbReference>
<dbReference type="SUPFAM" id="SSF46785">
    <property type="entry name" value="Winged helix' DNA-binding domain"/>
    <property type="match status" value="1"/>
</dbReference>
<dbReference type="InterPro" id="IPR036388">
    <property type="entry name" value="WH-like_DNA-bd_sf"/>
</dbReference>
<feature type="region of interest" description="Disordered" evidence="4">
    <location>
        <begin position="1"/>
        <end position="28"/>
    </location>
</feature>
<name>A0A1H9TPY3_9ACTN</name>
<keyword evidence="3" id="KW-0804">Transcription</keyword>
<dbReference type="GO" id="GO:0003677">
    <property type="term" value="F:DNA binding"/>
    <property type="evidence" value="ECO:0007669"/>
    <property type="project" value="UniProtKB-KW"/>
</dbReference>
<dbReference type="Gene3D" id="1.20.120.530">
    <property type="entry name" value="GntR ligand-binding domain-like"/>
    <property type="match status" value="1"/>
</dbReference>
<dbReference type="InterPro" id="IPR000524">
    <property type="entry name" value="Tscrpt_reg_HTH_GntR"/>
</dbReference>
<feature type="domain" description="HTH gntR-type" evidence="5">
    <location>
        <begin position="51"/>
        <end position="118"/>
    </location>
</feature>
<organism evidence="6 7">
    <name type="scientific">Propionibacterium cyclohexanicum</name>
    <dbReference type="NCBI Taxonomy" id="64702"/>
    <lineage>
        <taxon>Bacteria</taxon>
        <taxon>Bacillati</taxon>
        <taxon>Actinomycetota</taxon>
        <taxon>Actinomycetes</taxon>
        <taxon>Propionibacteriales</taxon>
        <taxon>Propionibacteriaceae</taxon>
        <taxon>Propionibacterium</taxon>
    </lineage>
</organism>
<evidence type="ECO:0000313" key="7">
    <source>
        <dbReference type="Proteomes" id="UP000198815"/>
    </source>
</evidence>
<dbReference type="PANTHER" id="PTHR43537:SF44">
    <property type="entry name" value="GNTR FAMILY REGULATORY PROTEIN"/>
    <property type="match status" value="1"/>
</dbReference>
<feature type="compositionally biased region" description="Polar residues" evidence="4">
    <location>
        <begin position="1"/>
        <end position="14"/>
    </location>
</feature>
<evidence type="ECO:0000313" key="6">
    <source>
        <dbReference type="EMBL" id="SER99141.1"/>
    </source>
</evidence>
<dbReference type="PANTHER" id="PTHR43537">
    <property type="entry name" value="TRANSCRIPTIONAL REGULATOR, GNTR FAMILY"/>
    <property type="match status" value="1"/>
</dbReference>
<evidence type="ECO:0000256" key="3">
    <source>
        <dbReference type="ARBA" id="ARBA00023163"/>
    </source>
</evidence>
<reference evidence="6 7" key="1">
    <citation type="submission" date="2016-10" db="EMBL/GenBank/DDBJ databases">
        <authorList>
            <person name="de Groot N.N."/>
        </authorList>
    </citation>
    <scope>NUCLEOTIDE SEQUENCE [LARGE SCALE GENOMIC DNA]</scope>
    <source>
        <strain evidence="6 7">DSM 16859</strain>
    </source>
</reference>
<dbReference type="EMBL" id="FOGZ01000026">
    <property type="protein sequence ID" value="SER99141.1"/>
    <property type="molecule type" value="Genomic_DNA"/>
</dbReference>
<dbReference type="AlphaFoldDB" id="A0A1H9TPY3"/>
<keyword evidence="2 6" id="KW-0238">DNA-binding</keyword>